<accession>A0A951PPW2</accession>
<feature type="domain" description="N-acetyltransferase" evidence="4">
    <location>
        <begin position="27"/>
        <end position="184"/>
    </location>
</feature>
<evidence type="ECO:0000259" key="4">
    <source>
        <dbReference type="PROSITE" id="PS51186"/>
    </source>
</evidence>
<keyword evidence="2 5" id="KW-0012">Acyltransferase</keyword>
<keyword evidence="1 5" id="KW-0808">Transferase</keyword>
<evidence type="ECO:0000313" key="6">
    <source>
        <dbReference type="Proteomes" id="UP000753908"/>
    </source>
</evidence>
<dbReference type="EC" id="2.3.1.-" evidence="5"/>
<proteinExistence type="inferred from homology"/>
<dbReference type="PROSITE" id="PS51186">
    <property type="entry name" value="GNAT"/>
    <property type="match status" value="1"/>
</dbReference>
<dbReference type="SUPFAM" id="SSF55729">
    <property type="entry name" value="Acyl-CoA N-acyltransferases (Nat)"/>
    <property type="match status" value="1"/>
</dbReference>
<evidence type="ECO:0000313" key="5">
    <source>
        <dbReference type="EMBL" id="MBW4546743.1"/>
    </source>
</evidence>
<dbReference type="InterPro" id="IPR000182">
    <property type="entry name" value="GNAT_dom"/>
</dbReference>
<evidence type="ECO:0000256" key="2">
    <source>
        <dbReference type="ARBA" id="ARBA00023315"/>
    </source>
</evidence>
<dbReference type="AlphaFoldDB" id="A0A951PPW2"/>
<dbReference type="GO" id="GO:0005737">
    <property type="term" value="C:cytoplasm"/>
    <property type="evidence" value="ECO:0007669"/>
    <property type="project" value="TreeGrafter"/>
</dbReference>
<reference evidence="5" key="2">
    <citation type="journal article" date="2022" name="Microbiol. Resour. Announc.">
        <title>Metagenome Sequencing to Explore Phylogenomics of Terrestrial Cyanobacteria.</title>
        <authorList>
            <person name="Ward R.D."/>
            <person name="Stajich J.E."/>
            <person name="Johansen J.R."/>
            <person name="Huntemann M."/>
            <person name="Clum A."/>
            <person name="Foster B."/>
            <person name="Foster B."/>
            <person name="Roux S."/>
            <person name="Palaniappan K."/>
            <person name="Varghese N."/>
            <person name="Mukherjee S."/>
            <person name="Reddy T.B.K."/>
            <person name="Daum C."/>
            <person name="Copeland A."/>
            <person name="Chen I.A."/>
            <person name="Ivanova N.N."/>
            <person name="Kyrpides N.C."/>
            <person name="Shapiro N."/>
            <person name="Eloe-Fadrosh E.A."/>
            <person name="Pietrasiak N."/>
        </authorList>
    </citation>
    <scope>NUCLEOTIDE SEQUENCE</scope>
    <source>
        <strain evidence="5">CPER-KK1</strain>
    </source>
</reference>
<dbReference type="InterPro" id="IPR016181">
    <property type="entry name" value="Acyl_CoA_acyltransferase"/>
</dbReference>
<dbReference type="GO" id="GO:0008999">
    <property type="term" value="F:protein-N-terminal-alanine acetyltransferase activity"/>
    <property type="evidence" value="ECO:0007669"/>
    <property type="project" value="TreeGrafter"/>
</dbReference>
<organism evidence="5 6">
    <name type="scientific">Symplocastrum torsivum CPER-KK1</name>
    <dbReference type="NCBI Taxonomy" id="450513"/>
    <lineage>
        <taxon>Bacteria</taxon>
        <taxon>Bacillati</taxon>
        <taxon>Cyanobacteriota</taxon>
        <taxon>Cyanophyceae</taxon>
        <taxon>Oscillatoriophycideae</taxon>
        <taxon>Oscillatoriales</taxon>
        <taxon>Microcoleaceae</taxon>
        <taxon>Symplocastrum</taxon>
    </lineage>
</organism>
<gene>
    <name evidence="5" type="ORF">KME25_20210</name>
</gene>
<dbReference type="Gene3D" id="3.40.630.30">
    <property type="match status" value="1"/>
</dbReference>
<dbReference type="Proteomes" id="UP000753908">
    <property type="component" value="Unassembled WGS sequence"/>
</dbReference>
<dbReference type="PANTHER" id="PTHR43792:SF8">
    <property type="entry name" value="[RIBOSOMAL PROTEIN US5]-ALANINE N-ACETYLTRANSFERASE"/>
    <property type="match status" value="1"/>
</dbReference>
<dbReference type="PANTHER" id="PTHR43792">
    <property type="entry name" value="GNAT FAMILY, PUTATIVE (AFU_ORTHOLOGUE AFUA_3G00765)-RELATED-RELATED"/>
    <property type="match status" value="1"/>
</dbReference>
<dbReference type="InterPro" id="IPR051531">
    <property type="entry name" value="N-acetyltransferase"/>
</dbReference>
<protein>
    <submittedName>
        <fullName evidence="5">GNAT family N-acetyltransferase</fullName>
        <ecNumber evidence="5">2.3.1.-</ecNumber>
    </submittedName>
</protein>
<dbReference type="Pfam" id="PF13302">
    <property type="entry name" value="Acetyltransf_3"/>
    <property type="match status" value="1"/>
</dbReference>
<reference evidence="5" key="1">
    <citation type="submission" date="2021-05" db="EMBL/GenBank/DDBJ databases">
        <authorList>
            <person name="Pietrasiak N."/>
            <person name="Ward R."/>
            <person name="Stajich J.E."/>
            <person name="Kurbessoian T."/>
        </authorList>
    </citation>
    <scope>NUCLEOTIDE SEQUENCE</scope>
    <source>
        <strain evidence="5">CPER-KK1</strain>
    </source>
</reference>
<sequence>MEKALPTIESTRVLLRLACLDDVPEIIHYYTDNKVHLAPFEPLRFSDFYTESYWCKQVKEALDDFNTDRSLRLFLFEKENESVIIGSINFRNFVRGVFQSCTLGYNLAEASQGKGYMTEALKVSLSYVFTELNMHRIMASYLPHNQRSGRLLKRLEFVVEGYARDYLLINGQWQDHILTSLINPHWKLA</sequence>
<comment type="caution">
    <text evidence="5">The sequence shown here is derived from an EMBL/GenBank/DDBJ whole genome shotgun (WGS) entry which is preliminary data.</text>
</comment>
<dbReference type="EMBL" id="JAHHIF010000029">
    <property type="protein sequence ID" value="MBW4546743.1"/>
    <property type="molecule type" value="Genomic_DNA"/>
</dbReference>
<evidence type="ECO:0000256" key="1">
    <source>
        <dbReference type="ARBA" id="ARBA00022679"/>
    </source>
</evidence>
<evidence type="ECO:0000256" key="3">
    <source>
        <dbReference type="ARBA" id="ARBA00038502"/>
    </source>
</evidence>
<comment type="similarity">
    <text evidence="3">Belongs to the acetyltransferase family. RimJ subfamily.</text>
</comment>
<name>A0A951PPW2_9CYAN</name>